<evidence type="ECO:0000256" key="4">
    <source>
        <dbReference type="ARBA" id="ARBA00022741"/>
    </source>
</evidence>
<gene>
    <name evidence="7" type="ORF">AA957_10585</name>
</gene>
<dbReference type="Proteomes" id="UP000036608">
    <property type="component" value="Chromosome"/>
</dbReference>
<evidence type="ECO:0008006" key="9">
    <source>
        <dbReference type="Google" id="ProtNLM"/>
    </source>
</evidence>
<protein>
    <recommendedName>
        <fullName evidence="9">DUF86 domain-containing protein</fullName>
    </recommendedName>
</protein>
<keyword evidence="4" id="KW-0547">Nucleotide-binding</keyword>
<keyword evidence="3" id="KW-0540">Nuclease</keyword>
<dbReference type="GO" id="GO:0110001">
    <property type="term" value="C:toxin-antitoxin complex"/>
    <property type="evidence" value="ECO:0007669"/>
    <property type="project" value="InterPro"/>
</dbReference>
<keyword evidence="5" id="KW-0378">Hydrolase</keyword>
<dbReference type="KEGG" id="ptv:AA957_10585"/>
<keyword evidence="1" id="KW-0597">Phosphoprotein</keyword>
<dbReference type="RefSeq" id="WP_049710150.1">
    <property type="nucleotide sequence ID" value="NZ_CP011507.1"/>
</dbReference>
<reference evidence="8" key="2">
    <citation type="submission" date="2015-05" db="EMBL/GenBank/DDBJ databases">
        <authorList>
            <person name="Swarnkar M.K."/>
            <person name="Vyas P."/>
            <person name="Rahi P."/>
            <person name="Thakur R."/>
            <person name="Thakur N."/>
            <person name="Singh A.K."/>
            <person name="Gulati A."/>
        </authorList>
    </citation>
    <scope>NUCLEOTIDE SEQUENCE [LARGE SCALE GENOMIC DNA]</scope>
    <source>
        <strain evidence="8">745</strain>
    </source>
</reference>
<dbReference type="PANTHER" id="PTHR34139:SF1">
    <property type="entry name" value="RNASE MJ1380-RELATED"/>
    <property type="match status" value="1"/>
</dbReference>
<evidence type="ECO:0000256" key="3">
    <source>
        <dbReference type="ARBA" id="ARBA00022722"/>
    </source>
</evidence>
<name>A0A0H5A6J7_9PSED</name>
<evidence type="ECO:0000256" key="6">
    <source>
        <dbReference type="ARBA" id="ARBA00024207"/>
    </source>
</evidence>
<dbReference type="Gene3D" id="1.20.120.580">
    <property type="entry name" value="bsu32300-like"/>
    <property type="match status" value="1"/>
</dbReference>
<dbReference type="PANTHER" id="PTHR34139">
    <property type="entry name" value="UPF0331 PROTEIN MJ0127"/>
    <property type="match status" value="1"/>
</dbReference>
<accession>A0A0H5A6J7</accession>
<evidence type="ECO:0000256" key="1">
    <source>
        <dbReference type="ARBA" id="ARBA00022553"/>
    </source>
</evidence>
<reference evidence="7 8" key="1">
    <citation type="journal article" date="2015" name="Genome Announc.">
        <title>Complete Genome Sequence of the Rhizobacterium Pseudomonas trivialis Strain IHBB745 with Multiple Plant Growth-Promoting Activities and Tolerance to Desiccation and Alkalinity.</title>
        <authorList>
            <person name="Gulati A."/>
            <person name="Swarnkar M.K."/>
            <person name="Vyas P."/>
            <person name="Rahi P."/>
            <person name="Thakur R."/>
            <person name="Thakur N."/>
            <person name="Singh A.K."/>
        </authorList>
    </citation>
    <scope>NUCLEOTIDE SEQUENCE [LARGE SCALE GENOMIC DNA]</scope>
    <source>
        <strain evidence="8">745</strain>
    </source>
</reference>
<dbReference type="AlphaFoldDB" id="A0A0H5A6J7"/>
<dbReference type="GO" id="GO:0016787">
    <property type="term" value="F:hydrolase activity"/>
    <property type="evidence" value="ECO:0007669"/>
    <property type="project" value="UniProtKB-KW"/>
</dbReference>
<organism evidence="7 8">
    <name type="scientific">Pseudomonas trivialis</name>
    <dbReference type="NCBI Taxonomy" id="200450"/>
    <lineage>
        <taxon>Bacteria</taxon>
        <taxon>Pseudomonadati</taxon>
        <taxon>Pseudomonadota</taxon>
        <taxon>Gammaproteobacteria</taxon>
        <taxon>Pseudomonadales</taxon>
        <taxon>Pseudomonadaceae</taxon>
        <taxon>Pseudomonas</taxon>
    </lineage>
</organism>
<comment type="similarity">
    <text evidence="6">Belongs to the HepT RNase toxin family.</text>
</comment>
<keyword evidence="2" id="KW-1277">Toxin-antitoxin system</keyword>
<evidence type="ECO:0000313" key="8">
    <source>
        <dbReference type="Proteomes" id="UP000036608"/>
    </source>
</evidence>
<dbReference type="Pfam" id="PF01934">
    <property type="entry name" value="HepT-like"/>
    <property type="match status" value="1"/>
</dbReference>
<evidence type="ECO:0000256" key="2">
    <source>
        <dbReference type="ARBA" id="ARBA00022649"/>
    </source>
</evidence>
<dbReference type="InterPro" id="IPR037038">
    <property type="entry name" value="HepT-like_sf"/>
</dbReference>
<dbReference type="PATRIC" id="fig|200450.3.peg.2193"/>
<dbReference type="EMBL" id="CP011507">
    <property type="protein sequence ID" value="AKS06541.1"/>
    <property type="molecule type" value="Genomic_DNA"/>
</dbReference>
<evidence type="ECO:0000313" key="7">
    <source>
        <dbReference type="EMBL" id="AKS06541.1"/>
    </source>
</evidence>
<evidence type="ECO:0000256" key="5">
    <source>
        <dbReference type="ARBA" id="ARBA00022801"/>
    </source>
</evidence>
<dbReference type="GO" id="GO:0000166">
    <property type="term" value="F:nucleotide binding"/>
    <property type="evidence" value="ECO:0007669"/>
    <property type="project" value="UniProtKB-KW"/>
</dbReference>
<dbReference type="InterPro" id="IPR008201">
    <property type="entry name" value="HepT-like"/>
</dbReference>
<sequence>MMTNRLEDYLSHIRQAATDAITFVEGLSKEEFLEDRRTQQAVIMSLIIMGEASTKIMDQHPDFAAGHSQVPWRSMRGMRNRIAHGYFDINLDVVWDTIQSALPDLLGRLPVAPA</sequence>
<dbReference type="OrthoDB" id="4829434at2"/>
<proteinExistence type="inferred from homology"/>
<dbReference type="InterPro" id="IPR051813">
    <property type="entry name" value="HepT_RNase_toxin"/>
</dbReference>
<dbReference type="GO" id="GO:0004540">
    <property type="term" value="F:RNA nuclease activity"/>
    <property type="evidence" value="ECO:0007669"/>
    <property type="project" value="InterPro"/>
</dbReference>